<dbReference type="GO" id="GO:0016020">
    <property type="term" value="C:membrane"/>
    <property type="evidence" value="ECO:0007669"/>
    <property type="project" value="UniProtKB-SubCell"/>
</dbReference>
<dbReference type="GO" id="GO:0035435">
    <property type="term" value="P:phosphate ion transmembrane transport"/>
    <property type="evidence" value="ECO:0007669"/>
    <property type="project" value="TreeGrafter"/>
</dbReference>
<evidence type="ECO:0000256" key="5">
    <source>
        <dbReference type="ARBA" id="ARBA00023136"/>
    </source>
</evidence>
<reference evidence="7" key="2">
    <citation type="journal article" date="2021" name="PeerJ">
        <title>Extensive microbial diversity within the chicken gut microbiome revealed by metagenomics and culture.</title>
        <authorList>
            <person name="Gilroy R."/>
            <person name="Ravi A."/>
            <person name="Getino M."/>
            <person name="Pursley I."/>
            <person name="Horton D.L."/>
            <person name="Alikhan N.F."/>
            <person name="Baker D."/>
            <person name="Gharbi K."/>
            <person name="Hall N."/>
            <person name="Watson M."/>
            <person name="Adriaenssens E.M."/>
            <person name="Foster-Nyarko E."/>
            <person name="Jarju S."/>
            <person name="Secka A."/>
            <person name="Antonio M."/>
            <person name="Oren A."/>
            <person name="Chaudhuri R.R."/>
            <person name="La Ragione R."/>
            <person name="Hildebrand F."/>
            <person name="Pallen M.J."/>
        </authorList>
    </citation>
    <scope>NUCLEOTIDE SEQUENCE</scope>
    <source>
        <strain evidence="7">CHK152-2871</strain>
    </source>
</reference>
<feature type="transmembrane region" description="Helical" evidence="6">
    <location>
        <begin position="76"/>
        <end position="99"/>
    </location>
</feature>
<keyword evidence="2" id="KW-0813">Transport</keyword>
<name>A0A9D1JXK0_9BACT</name>
<evidence type="ECO:0000256" key="4">
    <source>
        <dbReference type="ARBA" id="ARBA00022989"/>
    </source>
</evidence>
<feature type="transmembrane region" description="Helical" evidence="6">
    <location>
        <begin position="135"/>
        <end position="162"/>
    </location>
</feature>
<feature type="transmembrane region" description="Helical" evidence="6">
    <location>
        <begin position="308"/>
        <end position="334"/>
    </location>
</feature>
<reference evidence="7" key="1">
    <citation type="submission" date="2020-10" db="EMBL/GenBank/DDBJ databases">
        <authorList>
            <person name="Gilroy R."/>
        </authorList>
    </citation>
    <scope>NUCLEOTIDE SEQUENCE</scope>
    <source>
        <strain evidence="7">CHK152-2871</strain>
    </source>
</reference>
<dbReference type="EMBL" id="DVJQ01000017">
    <property type="protein sequence ID" value="HIS73747.1"/>
    <property type="molecule type" value="Genomic_DNA"/>
</dbReference>
<evidence type="ECO:0000313" key="7">
    <source>
        <dbReference type="EMBL" id="HIS73747.1"/>
    </source>
</evidence>
<organism evidence="7 8">
    <name type="scientific">Candidatus Galligastranaerophilus intestinavium</name>
    <dbReference type="NCBI Taxonomy" id="2840836"/>
    <lineage>
        <taxon>Bacteria</taxon>
        <taxon>Candidatus Galligastranaerophilus</taxon>
    </lineage>
</organism>
<dbReference type="Proteomes" id="UP000886865">
    <property type="component" value="Unassembled WGS sequence"/>
</dbReference>
<evidence type="ECO:0000256" key="1">
    <source>
        <dbReference type="ARBA" id="ARBA00004141"/>
    </source>
</evidence>
<dbReference type="PANTHER" id="PTHR11101:SF80">
    <property type="entry name" value="PHOSPHATE TRANSPORTER"/>
    <property type="match status" value="1"/>
</dbReference>
<dbReference type="InterPro" id="IPR001204">
    <property type="entry name" value="Phos_transporter"/>
</dbReference>
<comment type="subcellular location">
    <subcellularLocation>
        <location evidence="1">Membrane</location>
        <topology evidence="1">Multi-pass membrane protein</topology>
    </subcellularLocation>
</comment>
<protein>
    <submittedName>
        <fullName evidence="7">Inorganic phosphate transporter</fullName>
    </submittedName>
</protein>
<proteinExistence type="predicted"/>
<dbReference type="Pfam" id="PF01384">
    <property type="entry name" value="PHO4"/>
    <property type="match status" value="1"/>
</dbReference>
<gene>
    <name evidence="7" type="ORF">IAA86_01845</name>
</gene>
<feature type="transmembrane region" description="Helical" evidence="6">
    <location>
        <begin position="105"/>
        <end position="123"/>
    </location>
</feature>
<dbReference type="AlphaFoldDB" id="A0A9D1JXK0"/>
<feature type="transmembrane region" description="Helical" evidence="6">
    <location>
        <begin position="46"/>
        <end position="64"/>
    </location>
</feature>
<accession>A0A9D1JXK0</accession>
<evidence type="ECO:0000313" key="8">
    <source>
        <dbReference type="Proteomes" id="UP000886865"/>
    </source>
</evidence>
<comment type="caution">
    <text evidence="7">The sequence shown here is derived from an EMBL/GenBank/DDBJ whole genome shotgun (WGS) entry which is preliminary data.</text>
</comment>
<dbReference type="GO" id="GO:0005315">
    <property type="term" value="F:phosphate transmembrane transporter activity"/>
    <property type="evidence" value="ECO:0007669"/>
    <property type="project" value="InterPro"/>
</dbReference>
<keyword evidence="5 6" id="KW-0472">Membrane</keyword>
<sequence length="341" mass="36277">MTLVMIILTLTIVVALVFEFINGFHDCANAIATVVSTKVLSPKQAVLFGASLEFIGALCGTHVAKTIGSGIVNAELITLTVIFCALLAAVIWNLFTWWLGLPSSSSHALIGGLLGAAIAKAGVDVVNVKTLLDKVIIPMFSSPILGFCVGFILMLLIARFIISLKYNPQKANRKFRKLQLISSGLMALSHGSNDAQKTMGIITLALLSGGVLTKSPDSEFEIPLYVILICAFTMAAGTMNGGWKIIKTMGHKIIKLKPIHGFAAETSAAGLILTASHFGIPLSTTHVISTSIMGVGSTFHAHALKWRVVGNIVIAWVVTIPACMLLSSIIYSLVYKFAQVL</sequence>
<keyword evidence="3 6" id="KW-0812">Transmembrane</keyword>
<feature type="transmembrane region" description="Helical" evidence="6">
    <location>
        <begin position="222"/>
        <end position="246"/>
    </location>
</feature>
<evidence type="ECO:0000256" key="3">
    <source>
        <dbReference type="ARBA" id="ARBA00022692"/>
    </source>
</evidence>
<feature type="transmembrane region" description="Helical" evidence="6">
    <location>
        <begin position="267"/>
        <end position="288"/>
    </location>
</feature>
<evidence type="ECO:0000256" key="2">
    <source>
        <dbReference type="ARBA" id="ARBA00022448"/>
    </source>
</evidence>
<dbReference type="PANTHER" id="PTHR11101">
    <property type="entry name" value="PHOSPHATE TRANSPORTER"/>
    <property type="match status" value="1"/>
</dbReference>
<evidence type="ECO:0000256" key="6">
    <source>
        <dbReference type="SAM" id="Phobius"/>
    </source>
</evidence>
<keyword evidence="4 6" id="KW-1133">Transmembrane helix</keyword>